<dbReference type="InParanoid" id="A0A1J7IZ51"/>
<dbReference type="EMBL" id="KV875095">
    <property type="protein sequence ID" value="OIW32774.1"/>
    <property type="molecule type" value="Genomic_DNA"/>
</dbReference>
<dbReference type="STRING" id="1408157.A0A1J7IZ51"/>
<sequence length="392" mass="44005">MSEDDYSRADNSVAPPHVPGKHRGPRFTWNPAYEVTFFRSLCDSVNRGLREGMTFKAEAWDRAAKALVDNHNAYANKGHLINKSDNARKKYRMWRGLRESPDFYYDPETKTITGSEEAWQKHMEREPLSRSLRGRAFEYEGFYEILFPDVIGTAGAPKRITSRKRKTMNSTDTEDQAEHDTPNTTVMNLLADATYGSNNGTMPTNAQLQHQQQGQVRQATSIPAPLPAGAQQQRPTSAALPPRNSVTTTSALTPPEETPHTRQRFLALGDQQRPDKRRRTDYVGVQPAVGPSPQNHDGGNGVNGNNGNNGINALAEALRSAKSARPGWSEQALDIFFRDFGEEDMDLQIKIAEKALAADENKAMVFCKMPVLLRKHWVKRLREVHNGHNNRT</sequence>
<gene>
    <name evidence="3" type="ORF">CONLIGDRAFT_277930</name>
</gene>
<evidence type="ECO:0000256" key="1">
    <source>
        <dbReference type="SAM" id="MobiDB-lite"/>
    </source>
</evidence>
<protein>
    <recommendedName>
        <fullName evidence="2">Myb/SANT-like domain-containing protein</fullName>
    </recommendedName>
</protein>
<dbReference type="PANTHER" id="PTHR46929">
    <property type="entry name" value="EXPRESSED PROTEIN"/>
    <property type="match status" value="1"/>
</dbReference>
<dbReference type="InterPro" id="IPR024752">
    <property type="entry name" value="Myb/SANT-like_dom"/>
</dbReference>
<dbReference type="Pfam" id="PF12776">
    <property type="entry name" value="Myb_DNA-bind_3"/>
    <property type="match status" value="1"/>
</dbReference>
<keyword evidence="4" id="KW-1185">Reference proteome</keyword>
<feature type="compositionally biased region" description="Low complexity" evidence="1">
    <location>
        <begin position="207"/>
        <end position="218"/>
    </location>
</feature>
<evidence type="ECO:0000313" key="4">
    <source>
        <dbReference type="Proteomes" id="UP000182658"/>
    </source>
</evidence>
<dbReference type="OrthoDB" id="5307821at2759"/>
<organism evidence="3 4">
    <name type="scientific">Coniochaeta ligniaria NRRL 30616</name>
    <dbReference type="NCBI Taxonomy" id="1408157"/>
    <lineage>
        <taxon>Eukaryota</taxon>
        <taxon>Fungi</taxon>
        <taxon>Dikarya</taxon>
        <taxon>Ascomycota</taxon>
        <taxon>Pezizomycotina</taxon>
        <taxon>Sordariomycetes</taxon>
        <taxon>Sordariomycetidae</taxon>
        <taxon>Coniochaetales</taxon>
        <taxon>Coniochaetaceae</taxon>
        <taxon>Coniochaeta</taxon>
    </lineage>
</organism>
<name>A0A1J7IZ51_9PEZI</name>
<dbReference type="Proteomes" id="UP000182658">
    <property type="component" value="Unassembled WGS sequence"/>
</dbReference>
<dbReference type="AlphaFoldDB" id="A0A1J7IZ51"/>
<feature type="region of interest" description="Disordered" evidence="1">
    <location>
        <begin position="161"/>
        <end position="308"/>
    </location>
</feature>
<feature type="compositionally biased region" description="Basic and acidic residues" evidence="1">
    <location>
        <begin position="272"/>
        <end position="281"/>
    </location>
</feature>
<proteinExistence type="predicted"/>
<reference evidence="3 4" key="1">
    <citation type="submission" date="2016-10" db="EMBL/GenBank/DDBJ databases">
        <title>Draft genome sequence of Coniochaeta ligniaria NRRL30616, a lignocellulolytic fungus for bioabatement of inhibitors in plant biomass hydrolysates.</title>
        <authorList>
            <consortium name="DOE Joint Genome Institute"/>
            <person name="Jimenez D.J."/>
            <person name="Hector R.E."/>
            <person name="Riley R."/>
            <person name="Sun H."/>
            <person name="Grigoriev I.V."/>
            <person name="Van Elsas J.D."/>
            <person name="Nichols N.N."/>
        </authorList>
    </citation>
    <scope>NUCLEOTIDE SEQUENCE [LARGE SCALE GENOMIC DNA]</scope>
    <source>
        <strain evidence="3 4">NRRL 30616</strain>
    </source>
</reference>
<evidence type="ECO:0000313" key="3">
    <source>
        <dbReference type="EMBL" id="OIW32774.1"/>
    </source>
</evidence>
<dbReference type="PANTHER" id="PTHR46929:SF3">
    <property type="entry name" value="MYB_SANT-LIKE DOMAIN-CONTAINING PROTEIN"/>
    <property type="match status" value="1"/>
</dbReference>
<feature type="region of interest" description="Disordered" evidence="1">
    <location>
        <begin position="1"/>
        <end position="25"/>
    </location>
</feature>
<feature type="domain" description="Myb/SANT-like" evidence="2">
    <location>
        <begin position="28"/>
        <end position="122"/>
    </location>
</feature>
<evidence type="ECO:0000259" key="2">
    <source>
        <dbReference type="Pfam" id="PF12776"/>
    </source>
</evidence>
<feature type="compositionally biased region" description="Polar residues" evidence="1">
    <location>
        <begin position="195"/>
        <end position="206"/>
    </location>
</feature>
<accession>A0A1J7IZ51</accession>